<keyword evidence="3" id="KW-1185">Reference proteome</keyword>
<protein>
    <recommendedName>
        <fullName evidence="1">GP-PDE domain-containing protein</fullName>
    </recommendedName>
</protein>
<dbReference type="InterPro" id="IPR030395">
    <property type="entry name" value="GP_PDE_dom"/>
</dbReference>
<dbReference type="Proteomes" id="UP001355207">
    <property type="component" value="Chromosome 2"/>
</dbReference>
<evidence type="ECO:0000313" key="2">
    <source>
        <dbReference type="EMBL" id="WWC86962.1"/>
    </source>
</evidence>
<dbReference type="InterPro" id="IPR017946">
    <property type="entry name" value="PLC-like_Pdiesterase_TIM-brl"/>
</dbReference>
<dbReference type="PROSITE" id="PS51704">
    <property type="entry name" value="GP_PDE"/>
    <property type="match status" value="1"/>
</dbReference>
<dbReference type="RefSeq" id="XP_066073725.1">
    <property type="nucleotide sequence ID" value="XM_066217628.1"/>
</dbReference>
<dbReference type="AlphaFoldDB" id="A0AAX4JNH2"/>
<dbReference type="GO" id="GO:0006629">
    <property type="term" value="P:lipid metabolic process"/>
    <property type="evidence" value="ECO:0007669"/>
    <property type="project" value="InterPro"/>
</dbReference>
<dbReference type="EMBL" id="CP144099">
    <property type="protein sequence ID" value="WWC86962.1"/>
    <property type="molecule type" value="Genomic_DNA"/>
</dbReference>
<reference evidence="2 3" key="1">
    <citation type="submission" date="2024-01" db="EMBL/GenBank/DDBJ databases">
        <title>Comparative genomics of Cryptococcus and Kwoniella reveals pathogenesis evolution and contrasting modes of karyotype evolution via chromosome fusion or intercentromeric recombination.</title>
        <authorList>
            <person name="Coelho M.A."/>
            <person name="David-Palma M."/>
            <person name="Shea T."/>
            <person name="Bowers K."/>
            <person name="McGinley-Smith S."/>
            <person name="Mohammad A.W."/>
            <person name="Gnirke A."/>
            <person name="Yurkov A.M."/>
            <person name="Nowrousian M."/>
            <person name="Sun S."/>
            <person name="Cuomo C.A."/>
            <person name="Heitman J."/>
        </authorList>
    </citation>
    <scope>NUCLEOTIDE SEQUENCE [LARGE SCALE GENOMIC DNA]</scope>
    <source>
        <strain evidence="2 3">CBS 6074</strain>
    </source>
</reference>
<evidence type="ECO:0000313" key="3">
    <source>
        <dbReference type="Proteomes" id="UP001355207"/>
    </source>
</evidence>
<dbReference type="GeneID" id="91092515"/>
<accession>A0AAX4JNH2</accession>
<sequence length="390" mass="44763">MTTNQDKHVVLDKNNLKEIKAKDFNKDMKVVHQFIDMIKNPRKDSFLLSAHRGFRWDGVPENSKSSIKRAVQNNMICVEIDIRLTSDGVPVLFHDPTLGRTTNIAEYLGRSDAYSPFTGKGYSPLISETPWKGCIENLKLKEEHGKICDEGVLDFTTMLDFIEKEKLDIVLSMDIKCKEATPILLDIMKDRKNAAGVPALEWCVWKVFVHMYGHPAELEAETWWQEATRIGNPVYIPVYEPWPTRQVKDPLKSIKEFSHHPNVIALEIGLRAPGGLMQDLFDYATSSDCPIKSIGFFAALGDLWRYDNKPIKFDLGDFKENIPWELDDQFSHHYFKIEHPPQLHDSLLLEGDSPNGHDYRADLALYKKLGFTWTITDRCEELRAKGLITQ</sequence>
<dbReference type="Pfam" id="PF03009">
    <property type="entry name" value="GDPD"/>
    <property type="match status" value="1"/>
</dbReference>
<proteinExistence type="predicted"/>
<dbReference type="GO" id="GO:0008081">
    <property type="term" value="F:phosphoric diester hydrolase activity"/>
    <property type="evidence" value="ECO:0007669"/>
    <property type="project" value="InterPro"/>
</dbReference>
<dbReference type="SUPFAM" id="SSF51695">
    <property type="entry name" value="PLC-like phosphodiesterases"/>
    <property type="match status" value="1"/>
</dbReference>
<dbReference type="Gene3D" id="3.20.20.190">
    <property type="entry name" value="Phosphatidylinositol (PI) phosphodiesterase"/>
    <property type="match status" value="1"/>
</dbReference>
<dbReference type="PANTHER" id="PTHR43805:SF1">
    <property type="entry name" value="GP-PDE DOMAIN-CONTAINING PROTEIN"/>
    <property type="match status" value="1"/>
</dbReference>
<evidence type="ECO:0000259" key="1">
    <source>
        <dbReference type="PROSITE" id="PS51704"/>
    </source>
</evidence>
<organism evidence="2 3">
    <name type="scientific">Kwoniella dendrophila CBS 6074</name>
    <dbReference type="NCBI Taxonomy" id="1295534"/>
    <lineage>
        <taxon>Eukaryota</taxon>
        <taxon>Fungi</taxon>
        <taxon>Dikarya</taxon>
        <taxon>Basidiomycota</taxon>
        <taxon>Agaricomycotina</taxon>
        <taxon>Tremellomycetes</taxon>
        <taxon>Tremellales</taxon>
        <taxon>Cryptococcaceae</taxon>
        <taxon>Kwoniella</taxon>
    </lineage>
</organism>
<name>A0AAX4JNH2_9TREE</name>
<feature type="domain" description="GP-PDE" evidence="1">
    <location>
        <begin position="46"/>
        <end position="108"/>
    </location>
</feature>
<gene>
    <name evidence="2" type="ORF">L201_001843</name>
</gene>
<dbReference type="PANTHER" id="PTHR43805">
    <property type="entry name" value="GLYCEROPHOSPHORYL DIESTER PHOSPHODIESTERASE"/>
    <property type="match status" value="1"/>
</dbReference>